<proteinExistence type="predicted"/>
<dbReference type="RefSeq" id="XP_014146818.1">
    <property type="nucleotide sequence ID" value="XM_014291343.1"/>
</dbReference>
<dbReference type="EMBL" id="KQ246328">
    <property type="protein sequence ID" value="KNC72916.1"/>
    <property type="molecule type" value="Genomic_DNA"/>
</dbReference>
<dbReference type="AlphaFoldDB" id="A0A0L0F8M5"/>
<dbReference type="GeneID" id="25915026"/>
<dbReference type="Proteomes" id="UP000054560">
    <property type="component" value="Unassembled WGS sequence"/>
</dbReference>
<accession>A0A0L0F8M5</accession>
<reference evidence="2 3" key="1">
    <citation type="submission" date="2011-02" db="EMBL/GenBank/DDBJ databases">
        <title>The Genome Sequence of Sphaeroforma arctica JP610.</title>
        <authorList>
            <consortium name="The Broad Institute Genome Sequencing Platform"/>
            <person name="Russ C."/>
            <person name="Cuomo C."/>
            <person name="Young S.K."/>
            <person name="Zeng Q."/>
            <person name="Gargeya S."/>
            <person name="Alvarado L."/>
            <person name="Berlin A."/>
            <person name="Chapman S.B."/>
            <person name="Chen Z."/>
            <person name="Freedman E."/>
            <person name="Gellesch M."/>
            <person name="Goldberg J."/>
            <person name="Griggs A."/>
            <person name="Gujja S."/>
            <person name="Heilman E."/>
            <person name="Heiman D."/>
            <person name="Howarth C."/>
            <person name="Mehta T."/>
            <person name="Neiman D."/>
            <person name="Pearson M."/>
            <person name="Roberts A."/>
            <person name="Saif S."/>
            <person name="Shea T."/>
            <person name="Shenoy N."/>
            <person name="Sisk P."/>
            <person name="Stolte C."/>
            <person name="Sykes S."/>
            <person name="White J."/>
            <person name="Yandava C."/>
            <person name="Burger G."/>
            <person name="Gray M.W."/>
            <person name="Holland P.W.H."/>
            <person name="King N."/>
            <person name="Lang F.B.F."/>
            <person name="Roger A.J."/>
            <person name="Ruiz-Trillo I."/>
            <person name="Haas B."/>
            <person name="Nusbaum C."/>
            <person name="Birren B."/>
        </authorList>
    </citation>
    <scope>NUCLEOTIDE SEQUENCE [LARGE SCALE GENOMIC DNA]</scope>
    <source>
        <strain evidence="2 3">JP610</strain>
    </source>
</reference>
<keyword evidence="3" id="KW-1185">Reference proteome</keyword>
<organism evidence="2 3">
    <name type="scientific">Sphaeroforma arctica JP610</name>
    <dbReference type="NCBI Taxonomy" id="667725"/>
    <lineage>
        <taxon>Eukaryota</taxon>
        <taxon>Ichthyosporea</taxon>
        <taxon>Ichthyophonida</taxon>
        <taxon>Sphaeroforma</taxon>
    </lineage>
</organism>
<feature type="region of interest" description="Disordered" evidence="1">
    <location>
        <begin position="28"/>
        <end position="51"/>
    </location>
</feature>
<evidence type="ECO:0000313" key="2">
    <source>
        <dbReference type="EMBL" id="KNC72916.1"/>
    </source>
</evidence>
<feature type="non-terminal residue" evidence="2">
    <location>
        <position position="1"/>
    </location>
</feature>
<evidence type="ECO:0000313" key="3">
    <source>
        <dbReference type="Proteomes" id="UP000054560"/>
    </source>
</evidence>
<protein>
    <submittedName>
        <fullName evidence="2">Uncharacterized protein</fullName>
    </submittedName>
</protein>
<evidence type="ECO:0000256" key="1">
    <source>
        <dbReference type="SAM" id="MobiDB-lite"/>
    </source>
</evidence>
<name>A0A0L0F8M5_9EUKA</name>
<sequence>EAYFAKVVDALMTDESELTKPKFYTTMKLPTEGTEPAPMVGKPPSLDPRSKSQMHVLGVNLKTIV</sequence>
<gene>
    <name evidence="2" type="ORF">SARC_14522</name>
</gene>